<sequence length="381" mass="44729">MLKITFVTNRIALTGGFYYLFIITNRLYEKGYEVKIVAPGGKPWFFPQNKVEIIYPDERKIRIFKLLGKLLSLKYKSVSNFSGLDYIRAVGWKYGFDVDITSEMSKIIPESDLVIVGELFPYIWVFESRKFKKIALFPQGYPSHRVFYEKSIRNLLLYMVRYDYYISLTKIEADMVKSINPYKHTKYFIVNAGVDLDLFKAGSENRENIIMVILRDEPIKNPDLAIRTLNIVSQREKIKVVFVINNVNLIKKYKLNFDYEIYYRIPYEKLAELYRKAKVFLYTSRLEGFSLPPLEAMASGTAVVSTDNIGIREYAINGYNCLLDKEHNEENLANYVLELLRNDKLRGKIVKNGLETAKKFSWENITEKWINMLNRIEEDLK</sequence>
<dbReference type="RefSeq" id="WP_155862274.1">
    <property type="nucleotide sequence ID" value="NZ_WFIY01000001.1"/>
</dbReference>
<dbReference type="Gene3D" id="3.40.50.2000">
    <property type="entry name" value="Glycogen Phosphorylase B"/>
    <property type="match status" value="2"/>
</dbReference>
<feature type="domain" description="Glycosyl transferase family 1" evidence="2">
    <location>
        <begin position="199"/>
        <end position="353"/>
    </location>
</feature>
<accession>A0A6A9QID7</accession>
<proteinExistence type="predicted"/>
<keyword evidence="4" id="KW-1185">Reference proteome</keyword>
<evidence type="ECO:0000313" key="3">
    <source>
        <dbReference type="EMBL" id="MUM63678.1"/>
    </source>
</evidence>
<organism evidence="3 4">
    <name type="scientific">Acidianus infernus</name>
    <dbReference type="NCBI Taxonomy" id="12915"/>
    <lineage>
        <taxon>Archaea</taxon>
        <taxon>Thermoproteota</taxon>
        <taxon>Thermoprotei</taxon>
        <taxon>Sulfolobales</taxon>
        <taxon>Sulfolobaceae</taxon>
        <taxon>Acidianus</taxon>
    </lineage>
</organism>
<name>A0A6A9QID7_ACIIN</name>
<evidence type="ECO:0000256" key="1">
    <source>
        <dbReference type="ARBA" id="ARBA00022679"/>
    </source>
</evidence>
<reference evidence="3 4" key="1">
    <citation type="submission" date="2019-10" db="EMBL/GenBank/DDBJ databases">
        <title>Genome Sequences from Six Type Strain Members of the Archaeal Family Sulfolobaceae: Acidianus ambivalens, Acidianus infernus, Metallosphaera prunae, Stygiolobus azoricus, Sulfolobus metallicus, and Sulfurisphaera ohwakuensis.</title>
        <authorList>
            <person name="Counts J.A."/>
            <person name="Kelly R.M."/>
        </authorList>
    </citation>
    <scope>NUCLEOTIDE SEQUENCE [LARGE SCALE GENOMIC DNA]</scope>
    <source>
        <strain evidence="3 4">DSM 3191</strain>
    </source>
</reference>
<evidence type="ECO:0000259" key="2">
    <source>
        <dbReference type="Pfam" id="PF00534"/>
    </source>
</evidence>
<protein>
    <submittedName>
        <fullName evidence="3">Glycosyltransferase</fullName>
    </submittedName>
</protein>
<dbReference type="PANTHER" id="PTHR46401">
    <property type="entry name" value="GLYCOSYLTRANSFERASE WBBK-RELATED"/>
    <property type="match status" value="1"/>
</dbReference>
<dbReference type="SUPFAM" id="SSF53756">
    <property type="entry name" value="UDP-Glycosyltransferase/glycogen phosphorylase"/>
    <property type="match status" value="1"/>
</dbReference>
<dbReference type="CDD" id="cd03801">
    <property type="entry name" value="GT4_PimA-like"/>
    <property type="match status" value="1"/>
</dbReference>
<evidence type="ECO:0000313" key="4">
    <source>
        <dbReference type="Proteomes" id="UP000440125"/>
    </source>
</evidence>
<comment type="caution">
    <text evidence="3">The sequence shown here is derived from an EMBL/GenBank/DDBJ whole genome shotgun (WGS) entry which is preliminary data.</text>
</comment>
<dbReference type="GO" id="GO:0016757">
    <property type="term" value="F:glycosyltransferase activity"/>
    <property type="evidence" value="ECO:0007669"/>
    <property type="project" value="InterPro"/>
</dbReference>
<keyword evidence="1 3" id="KW-0808">Transferase</keyword>
<dbReference type="Proteomes" id="UP000440125">
    <property type="component" value="Unassembled WGS sequence"/>
</dbReference>
<dbReference type="InterPro" id="IPR001296">
    <property type="entry name" value="Glyco_trans_1"/>
</dbReference>
<gene>
    <name evidence="3" type="ORF">D1867_00040</name>
</gene>
<dbReference type="AlphaFoldDB" id="A0A6A9QID7"/>
<dbReference type="PANTHER" id="PTHR46401:SF2">
    <property type="entry name" value="GLYCOSYLTRANSFERASE WBBK-RELATED"/>
    <property type="match status" value="1"/>
</dbReference>
<dbReference type="EMBL" id="WFIY01000001">
    <property type="protein sequence ID" value="MUM63678.1"/>
    <property type="molecule type" value="Genomic_DNA"/>
</dbReference>
<dbReference type="Pfam" id="PF00534">
    <property type="entry name" value="Glycos_transf_1"/>
    <property type="match status" value="1"/>
</dbReference>